<evidence type="ECO:0000313" key="3">
    <source>
        <dbReference type="Proteomes" id="UP001165079"/>
    </source>
</evidence>
<name>A0A9W6SLP6_9ACTN</name>
<comment type="caution">
    <text evidence="2">The sequence shown here is derived from an EMBL/GenBank/DDBJ whole genome shotgun (WGS) entry which is preliminary data.</text>
</comment>
<sequence>MTALLRLLDAWEPRIAEHATAGGEDSRALITWPTRDTGAGHGFTPGTSFAIRPAGLPTPGATTRTTIRPAGGP</sequence>
<organism evidence="2 3">
    <name type="scientific">Actinorhabdospora filicis</name>
    <dbReference type="NCBI Taxonomy" id="1785913"/>
    <lineage>
        <taxon>Bacteria</taxon>
        <taxon>Bacillati</taxon>
        <taxon>Actinomycetota</taxon>
        <taxon>Actinomycetes</taxon>
        <taxon>Micromonosporales</taxon>
        <taxon>Micromonosporaceae</taxon>
        <taxon>Actinorhabdospora</taxon>
    </lineage>
</organism>
<evidence type="ECO:0000313" key="2">
    <source>
        <dbReference type="EMBL" id="GLZ78543.1"/>
    </source>
</evidence>
<feature type="region of interest" description="Disordered" evidence="1">
    <location>
        <begin position="34"/>
        <end position="73"/>
    </location>
</feature>
<dbReference type="Proteomes" id="UP001165079">
    <property type="component" value="Unassembled WGS sequence"/>
</dbReference>
<evidence type="ECO:0000256" key="1">
    <source>
        <dbReference type="SAM" id="MobiDB-lite"/>
    </source>
</evidence>
<dbReference type="RefSeq" id="WP_285663695.1">
    <property type="nucleotide sequence ID" value="NZ_BSTX01000002.1"/>
</dbReference>
<dbReference type="AlphaFoldDB" id="A0A9W6SLP6"/>
<protein>
    <submittedName>
        <fullName evidence="2">Uncharacterized protein</fullName>
    </submittedName>
</protein>
<gene>
    <name evidence="2" type="ORF">Afil01_33500</name>
</gene>
<reference evidence="2" key="1">
    <citation type="submission" date="2023-03" db="EMBL/GenBank/DDBJ databases">
        <title>Actinorhabdospora filicis NBRC 111898.</title>
        <authorList>
            <person name="Ichikawa N."/>
            <person name="Sato H."/>
            <person name="Tonouchi N."/>
        </authorList>
    </citation>
    <scope>NUCLEOTIDE SEQUENCE</scope>
    <source>
        <strain evidence="2">NBRC 111898</strain>
    </source>
</reference>
<dbReference type="EMBL" id="BSTX01000002">
    <property type="protein sequence ID" value="GLZ78543.1"/>
    <property type="molecule type" value="Genomic_DNA"/>
</dbReference>
<proteinExistence type="predicted"/>
<accession>A0A9W6SLP6</accession>
<keyword evidence="3" id="KW-1185">Reference proteome</keyword>